<keyword evidence="2" id="KW-1185">Reference proteome</keyword>
<evidence type="ECO:0000313" key="2">
    <source>
        <dbReference type="Proteomes" id="UP000005631"/>
    </source>
</evidence>
<dbReference type="HOGENOM" id="CLU_1271243_0_0_10"/>
<dbReference type="STRING" id="926562.Oweho_2145"/>
<dbReference type="KEGG" id="oho:Oweho_2145"/>
<protein>
    <submittedName>
        <fullName evidence="1">Uncharacterized protein</fullName>
    </submittedName>
</protein>
<sequence>MKKKVLKWLGGLSAFLLVLILIVGFSFSDPQADLNIANPVEGKTIVLSEVPTEFTKVGVFKSSVDFHSPNNNGIQGRDFYGQRITVGGNPNVDRIDIGITSNLISRVEIWNGDELIEIKELGFMDKMTWGDTQRLYVEMTDETNSRYSGKSEVKMRFTKGTGFFGDIGTLSFDLSKYGSFSGEKTIDVFQKPLIAQKGLQKGGFSNLRVWRNFASAD</sequence>
<dbReference type="AlphaFoldDB" id="G8R452"/>
<proteinExistence type="predicted"/>
<dbReference type="Proteomes" id="UP000005631">
    <property type="component" value="Chromosome"/>
</dbReference>
<name>G8R452_OWEHD</name>
<evidence type="ECO:0000313" key="1">
    <source>
        <dbReference type="EMBL" id="AEV33119.1"/>
    </source>
</evidence>
<reference evidence="1 2" key="1">
    <citation type="journal article" date="2012" name="Stand. Genomic Sci.">
        <title>Genome sequence of the orange-pigmented seawater bacterium Owenweeksia hongkongensis type strain (UST20020801(T)).</title>
        <authorList>
            <person name="Riedel T."/>
            <person name="Held B."/>
            <person name="Nolan M."/>
            <person name="Lucas S."/>
            <person name="Lapidus A."/>
            <person name="Tice H."/>
            <person name="Del Rio T.G."/>
            <person name="Cheng J.F."/>
            <person name="Han C."/>
            <person name="Tapia R."/>
            <person name="Goodwin L.A."/>
            <person name="Pitluck S."/>
            <person name="Liolios K."/>
            <person name="Mavromatis K."/>
            <person name="Pagani I."/>
            <person name="Ivanova N."/>
            <person name="Mikhailova N."/>
            <person name="Pati A."/>
            <person name="Chen A."/>
            <person name="Palaniappan K."/>
            <person name="Rohde M."/>
            <person name="Tindall B.J."/>
            <person name="Detter J.C."/>
            <person name="Goker M."/>
            <person name="Woyke T."/>
            <person name="Bristow J."/>
            <person name="Eisen J.A."/>
            <person name="Markowitz V."/>
            <person name="Hugenholtz P."/>
            <person name="Klenk H.P."/>
            <person name="Kyrpides N.C."/>
        </authorList>
    </citation>
    <scope>NUCLEOTIDE SEQUENCE</scope>
    <source>
        <strain evidence="2">DSM 17368 / JCM 12287 / NRRL B-23963</strain>
    </source>
</reference>
<dbReference type="RefSeq" id="WP_014202468.1">
    <property type="nucleotide sequence ID" value="NC_016599.1"/>
</dbReference>
<dbReference type="EMBL" id="CP003156">
    <property type="protein sequence ID" value="AEV33119.1"/>
    <property type="molecule type" value="Genomic_DNA"/>
</dbReference>
<organism evidence="1 2">
    <name type="scientific">Owenweeksia hongkongensis (strain DSM 17368 / CIP 108786 / JCM 12287 / NRRL B-23963 / UST20020801)</name>
    <dbReference type="NCBI Taxonomy" id="926562"/>
    <lineage>
        <taxon>Bacteria</taxon>
        <taxon>Pseudomonadati</taxon>
        <taxon>Bacteroidota</taxon>
        <taxon>Flavobacteriia</taxon>
        <taxon>Flavobacteriales</taxon>
        <taxon>Owenweeksiaceae</taxon>
        <taxon>Owenweeksia</taxon>
    </lineage>
</organism>
<gene>
    <name evidence="1" type="ordered locus">Oweho_2145</name>
</gene>
<accession>G8R452</accession>